<evidence type="ECO:0000256" key="10">
    <source>
        <dbReference type="ARBA" id="ARBA00023136"/>
    </source>
</evidence>
<keyword evidence="5" id="KW-0441">Lipid A biosynthesis</keyword>
<accession>A0ABT8QD93</accession>
<keyword evidence="7" id="KW-0448">Lipopolysaccharide biosynthesis</keyword>
<evidence type="ECO:0000256" key="4">
    <source>
        <dbReference type="ARBA" id="ARBA00022519"/>
    </source>
</evidence>
<dbReference type="Gene3D" id="1.10.3730.20">
    <property type="match status" value="1"/>
</dbReference>
<protein>
    <submittedName>
        <fullName evidence="13">EamA family transporter</fullName>
    </submittedName>
</protein>
<keyword evidence="9" id="KW-0443">Lipid metabolism</keyword>
<dbReference type="Pfam" id="PF00892">
    <property type="entry name" value="EamA"/>
    <property type="match status" value="1"/>
</dbReference>
<evidence type="ECO:0000256" key="11">
    <source>
        <dbReference type="SAM" id="Phobius"/>
    </source>
</evidence>
<dbReference type="Proteomes" id="UP001174315">
    <property type="component" value="Unassembled WGS sequence"/>
</dbReference>
<keyword evidence="8 11" id="KW-1133">Transmembrane helix</keyword>
<evidence type="ECO:0000259" key="12">
    <source>
        <dbReference type="Pfam" id="PF00892"/>
    </source>
</evidence>
<name>A0ABT8QD93_9GAMM</name>
<evidence type="ECO:0000256" key="2">
    <source>
        <dbReference type="ARBA" id="ARBA00022475"/>
    </source>
</evidence>
<keyword evidence="3" id="KW-0444">Lipid biosynthesis</keyword>
<organism evidence="13 14">
    <name type="scientific">Stenotrophomonas indicatrix</name>
    <dbReference type="NCBI Taxonomy" id="2045451"/>
    <lineage>
        <taxon>Bacteria</taxon>
        <taxon>Pseudomonadati</taxon>
        <taxon>Pseudomonadota</taxon>
        <taxon>Gammaproteobacteria</taxon>
        <taxon>Lysobacterales</taxon>
        <taxon>Lysobacteraceae</taxon>
        <taxon>Stenotrophomonas</taxon>
    </lineage>
</organism>
<evidence type="ECO:0000256" key="3">
    <source>
        <dbReference type="ARBA" id="ARBA00022516"/>
    </source>
</evidence>
<keyword evidence="6 11" id="KW-0812">Transmembrane</keyword>
<keyword evidence="4" id="KW-0997">Cell inner membrane</keyword>
<dbReference type="EMBL" id="JAUKNN010000018">
    <property type="protein sequence ID" value="MDN8669526.1"/>
    <property type="molecule type" value="Genomic_DNA"/>
</dbReference>
<dbReference type="RefSeq" id="WP_051585010.1">
    <property type="nucleotide sequence ID" value="NZ_CBCSJV010000032.1"/>
</dbReference>
<evidence type="ECO:0000256" key="1">
    <source>
        <dbReference type="ARBA" id="ARBA00004651"/>
    </source>
</evidence>
<evidence type="ECO:0000256" key="9">
    <source>
        <dbReference type="ARBA" id="ARBA00023098"/>
    </source>
</evidence>
<gene>
    <name evidence="13" type="ORF">Q0S36_09300</name>
</gene>
<comment type="subcellular location">
    <subcellularLocation>
        <location evidence="1">Cell membrane</location>
        <topology evidence="1">Multi-pass membrane protein</topology>
    </subcellularLocation>
</comment>
<keyword evidence="2" id="KW-1003">Cell membrane</keyword>
<feature type="transmembrane region" description="Helical" evidence="11">
    <location>
        <begin position="75"/>
        <end position="92"/>
    </location>
</feature>
<feature type="domain" description="EamA" evidence="12">
    <location>
        <begin position="44"/>
        <end position="114"/>
    </location>
</feature>
<feature type="transmembrane region" description="Helical" evidence="11">
    <location>
        <begin position="98"/>
        <end position="115"/>
    </location>
</feature>
<dbReference type="InterPro" id="IPR037185">
    <property type="entry name" value="EmrE-like"/>
</dbReference>
<evidence type="ECO:0000256" key="8">
    <source>
        <dbReference type="ARBA" id="ARBA00022989"/>
    </source>
</evidence>
<comment type="caution">
    <text evidence="13">The sequence shown here is derived from an EMBL/GenBank/DDBJ whole genome shotgun (WGS) entry which is preliminary data.</text>
</comment>
<proteinExistence type="predicted"/>
<keyword evidence="10 11" id="KW-0472">Membrane</keyword>
<evidence type="ECO:0000256" key="7">
    <source>
        <dbReference type="ARBA" id="ARBA00022985"/>
    </source>
</evidence>
<dbReference type="PANTHER" id="PTHR30561:SF9">
    <property type="entry name" value="4-AMINO-4-DEOXY-L-ARABINOSE-PHOSPHOUNDECAPRENOL FLIPPASE SUBUNIT ARNF-RELATED"/>
    <property type="match status" value="1"/>
</dbReference>
<dbReference type="InterPro" id="IPR000390">
    <property type="entry name" value="Small_drug/metabolite_transptr"/>
</dbReference>
<evidence type="ECO:0000313" key="14">
    <source>
        <dbReference type="Proteomes" id="UP001174315"/>
    </source>
</evidence>
<evidence type="ECO:0000313" key="13">
    <source>
        <dbReference type="EMBL" id="MDN8669526.1"/>
    </source>
</evidence>
<evidence type="ECO:0000256" key="6">
    <source>
        <dbReference type="ARBA" id="ARBA00022692"/>
    </source>
</evidence>
<dbReference type="PANTHER" id="PTHR30561">
    <property type="entry name" value="SMR FAMILY PROTON-DEPENDENT DRUG EFFLUX TRANSPORTER SUGE"/>
    <property type="match status" value="1"/>
</dbReference>
<dbReference type="SUPFAM" id="SSF103481">
    <property type="entry name" value="Multidrug resistance efflux transporter EmrE"/>
    <property type="match status" value="1"/>
</dbReference>
<evidence type="ECO:0000256" key="5">
    <source>
        <dbReference type="ARBA" id="ARBA00022556"/>
    </source>
</evidence>
<dbReference type="InterPro" id="IPR000620">
    <property type="entry name" value="EamA_dom"/>
</dbReference>
<reference evidence="13" key="1">
    <citation type="submission" date="2023-07" db="EMBL/GenBank/DDBJ databases">
        <title>Stenotrophomonas isolates from soil.</title>
        <authorList>
            <person name="Sharma V."/>
            <person name="Zur-Pinska J."/>
            <person name="Hay A.G."/>
        </authorList>
    </citation>
    <scope>NUCLEOTIDE SEQUENCE</scope>
    <source>
        <strain evidence="13">C2</strain>
    </source>
</reference>
<sequence>MQLLIVFGLVLLGAFGTLLLKMGAERVQYTQGLLPLLESALRNPPLVCGFVLQMIPLVSWVVLLKFMPLTKLQPMIALTYVVTPVLAVLFLGEQVSPLRMAGIGLIVAGVVLVSAS</sequence>
<keyword evidence="14" id="KW-1185">Reference proteome</keyword>
<feature type="transmembrane region" description="Helical" evidence="11">
    <location>
        <begin position="44"/>
        <end position="63"/>
    </location>
</feature>